<name>A0A5C5VA08_9BACT</name>
<dbReference type="EMBL" id="SJPF01000002">
    <property type="protein sequence ID" value="TWT34729.1"/>
    <property type="molecule type" value="Genomic_DNA"/>
</dbReference>
<keyword evidence="3" id="KW-1185">Reference proteome</keyword>
<keyword evidence="1" id="KW-0812">Transmembrane</keyword>
<dbReference type="AlphaFoldDB" id="A0A5C5VA08"/>
<reference evidence="2 3" key="1">
    <citation type="submission" date="2019-02" db="EMBL/GenBank/DDBJ databases">
        <title>Deep-cultivation of Planctomycetes and their phenomic and genomic characterization uncovers novel biology.</title>
        <authorList>
            <person name="Wiegand S."/>
            <person name="Jogler M."/>
            <person name="Boedeker C."/>
            <person name="Pinto D."/>
            <person name="Vollmers J."/>
            <person name="Rivas-Marin E."/>
            <person name="Kohn T."/>
            <person name="Peeters S.H."/>
            <person name="Heuer A."/>
            <person name="Rast P."/>
            <person name="Oberbeckmann S."/>
            <person name="Bunk B."/>
            <person name="Jeske O."/>
            <person name="Meyerdierks A."/>
            <person name="Storesund J.E."/>
            <person name="Kallscheuer N."/>
            <person name="Luecker S."/>
            <person name="Lage O.M."/>
            <person name="Pohl T."/>
            <person name="Merkel B.J."/>
            <person name="Hornburger P."/>
            <person name="Mueller R.-W."/>
            <person name="Bruemmer F."/>
            <person name="Labrenz M."/>
            <person name="Spormann A.M."/>
            <person name="Op Den Camp H."/>
            <person name="Overmann J."/>
            <person name="Amann R."/>
            <person name="Jetten M.S.M."/>
            <person name="Mascher T."/>
            <person name="Medema M.H."/>
            <person name="Devos D.P."/>
            <person name="Kaster A.-K."/>
            <person name="Ovreas L."/>
            <person name="Rohde M."/>
            <person name="Galperin M.Y."/>
            <person name="Jogler C."/>
        </authorList>
    </citation>
    <scope>NUCLEOTIDE SEQUENCE [LARGE SCALE GENOMIC DNA]</scope>
    <source>
        <strain evidence="2 3">Enr8</strain>
    </source>
</reference>
<gene>
    <name evidence="2" type="ORF">Enr8_21430</name>
</gene>
<organism evidence="2 3">
    <name type="scientific">Blastopirellula retiformator</name>
    <dbReference type="NCBI Taxonomy" id="2527970"/>
    <lineage>
        <taxon>Bacteria</taxon>
        <taxon>Pseudomonadati</taxon>
        <taxon>Planctomycetota</taxon>
        <taxon>Planctomycetia</taxon>
        <taxon>Pirellulales</taxon>
        <taxon>Pirellulaceae</taxon>
        <taxon>Blastopirellula</taxon>
    </lineage>
</organism>
<feature type="transmembrane region" description="Helical" evidence="1">
    <location>
        <begin position="98"/>
        <end position="120"/>
    </location>
</feature>
<accession>A0A5C5VA08</accession>
<proteinExistence type="predicted"/>
<dbReference type="RefSeq" id="WP_146431229.1">
    <property type="nucleotide sequence ID" value="NZ_SJPF01000002.1"/>
</dbReference>
<evidence type="ECO:0000256" key="1">
    <source>
        <dbReference type="SAM" id="Phobius"/>
    </source>
</evidence>
<protein>
    <submittedName>
        <fullName evidence="2">Uncharacterized protein</fullName>
    </submittedName>
</protein>
<evidence type="ECO:0000313" key="2">
    <source>
        <dbReference type="EMBL" id="TWT34729.1"/>
    </source>
</evidence>
<evidence type="ECO:0000313" key="3">
    <source>
        <dbReference type="Proteomes" id="UP000318878"/>
    </source>
</evidence>
<comment type="caution">
    <text evidence="2">The sequence shown here is derived from an EMBL/GenBank/DDBJ whole genome shotgun (WGS) entry which is preliminary data.</text>
</comment>
<sequence>MTAICIKCGAKKSFPYNKCGECAFDPQLAREDLVKSVCLSSGRYGSQFEKEKYDDELNSYSAQLRSGLSVEYDQEEIERLDMQLTEVEELDDKPIFKYLLRVFLPGILLLLFLIGVLVVLKWR</sequence>
<dbReference type="Proteomes" id="UP000318878">
    <property type="component" value="Unassembled WGS sequence"/>
</dbReference>
<keyword evidence="1" id="KW-0472">Membrane</keyword>
<keyword evidence="1" id="KW-1133">Transmembrane helix</keyword>